<dbReference type="SUPFAM" id="SSF50978">
    <property type="entry name" value="WD40 repeat-like"/>
    <property type="match status" value="1"/>
</dbReference>
<organism evidence="3 4">
    <name type="scientific">Mucuna pruriens</name>
    <name type="common">Velvet bean</name>
    <name type="synonym">Dolichos pruriens</name>
    <dbReference type="NCBI Taxonomy" id="157652"/>
    <lineage>
        <taxon>Eukaryota</taxon>
        <taxon>Viridiplantae</taxon>
        <taxon>Streptophyta</taxon>
        <taxon>Embryophyta</taxon>
        <taxon>Tracheophyta</taxon>
        <taxon>Spermatophyta</taxon>
        <taxon>Magnoliopsida</taxon>
        <taxon>eudicotyledons</taxon>
        <taxon>Gunneridae</taxon>
        <taxon>Pentapetalae</taxon>
        <taxon>rosids</taxon>
        <taxon>fabids</taxon>
        <taxon>Fabales</taxon>
        <taxon>Fabaceae</taxon>
        <taxon>Papilionoideae</taxon>
        <taxon>50 kb inversion clade</taxon>
        <taxon>NPAAA clade</taxon>
        <taxon>indigoferoid/millettioid clade</taxon>
        <taxon>Phaseoleae</taxon>
        <taxon>Mucuna</taxon>
    </lineage>
</organism>
<dbReference type="EMBL" id="QJKJ01004749">
    <property type="protein sequence ID" value="RDX92884.1"/>
    <property type="molecule type" value="Genomic_DNA"/>
</dbReference>
<dbReference type="PANTHER" id="PTHR12472">
    <property type="entry name" value="RAB3-GAP REGULATORY DOMAIN"/>
    <property type="match status" value="1"/>
</dbReference>
<keyword evidence="4" id="KW-1185">Reference proteome</keyword>
<dbReference type="Proteomes" id="UP000257109">
    <property type="component" value="Unassembled WGS sequence"/>
</dbReference>
<evidence type="ECO:0000313" key="4">
    <source>
        <dbReference type="Proteomes" id="UP000257109"/>
    </source>
</evidence>
<dbReference type="AlphaFoldDB" id="A0A371GQT3"/>
<evidence type="ECO:0000313" key="3">
    <source>
        <dbReference type="EMBL" id="RDX92884.1"/>
    </source>
</evidence>
<proteinExistence type="predicted"/>
<sequence>MTRRSYKTELGCVACEELGEFGAGKPHWLVENPQLLCAIDTHSLVVANRFTILLLSWSSDSPAPPPLMIRPDLSPIHAESISALEWLAFRDHRVVVAATSSGNILFYSLRGDLIHRQMIYPGRVLKLRVRGTKKDLIQDTTSSEEFCVIMAGVIARFDGSDIQNMLNKWFEKSHSRFWDQNPKSQDSEDFGNTDVKIPYQLWNIGKYGTCTDAAITGIMPPPLMEQQSSHRYYCAVAVGEDAVISAYRFSENKSRSLVGALWSKVVPATFSTISSFSKLIWRSEQSPPKNSPKKTDQKPQPFARASPLTCLTDHPRKGEKLTLSPSGTLAAITDSLGRILLLDTQALVVVRLWKGYRDASCLFMEMLIWQMRTGARLRTISCAKGSKMLQPSYRFGASMSSPYVPLEVFLLNGDSGQIYVLNRTLDS</sequence>
<comment type="caution">
    <text evidence="3">The sequence shown here is derived from an EMBL/GenBank/DDBJ whole genome shotgun (WGS) entry which is preliminary data.</text>
</comment>
<feature type="non-terminal residue" evidence="3">
    <location>
        <position position="1"/>
    </location>
</feature>
<evidence type="ECO:0000259" key="2">
    <source>
        <dbReference type="Pfam" id="PF14655"/>
    </source>
</evidence>
<dbReference type="STRING" id="157652.A0A371GQT3"/>
<dbReference type="InterPro" id="IPR032839">
    <property type="entry name" value="RAB3GAP_N"/>
</dbReference>
<gene>
    <name evidence="3" type="primary">Rab3gap2</name>
    <name evidence="3" type="ORF">CR513_24925</name>
</gene>
<evidence type="ECO:0000256" key="1">
    <source>
        <dbReference type="SAM" id="MobiDB-lite"/>
    </source>
</evidence>
<dbReference type="InterPro" id="IPR036322">
    <property type="entry name" value="WD40_repeat_dom_sf"/>
</dbReference>
<reference evidence="3" key="1">
    <citation type="submission" date="2018-05" db="EMBL/GenBank/DDBJ databases">
        <title>Draft genome of Mucuna pruriens seed.</title>
        <authorList>
            <person name="Nnadi N.E."/>
            <person name="Vos R."/>
            <person name="Hasami M.H."/>
            <person name="Devisetty U.K."/>
            <person name="Aguiy J.C."/>
        </authorList>
    </citation>
    <scope>NUCLEOTIDE SEQUENCE [LARGE SCALE GENOMIC DNA]</scope>
    <source>
        <strain evidence="3">JCA_2017</strain>
    </source>
</reference>
<dbReference type="Pfam" id="PF14655">
    <property type="entry name" value="RAB3GAP2_N"/>
    <property type="match status" value="1"/>
</dbReference>
<name>A0A371GQT3_MUCPR</name>
<dbReference type="PANTHER" id="PTHR12472:SF0">
    <property type="entry name" value="RAB3 GTPASE-ACTIVATING PROTEIN NON-CATALYTIC SUBUNIT"/>
    <property type="match status" value="1"/>
</dbReference>
<dbReference type="OrthoDB" id="360390at2759"/>
<accession>A0A371GQT3</accession>
<dbReference type="InterPro" id="IPR026059">
    <property type="entry name" value="Rab3GAP2"/>
</dbReference>
<feature type="region of interest" description="Disordered" evidence="1">
    <location>
        <begin position="283"/>
        <end position="318"/>
    </location>
</feature>
<feature type="domain" description="Rab3-GAP regulatory subunit N-terminal" evidence="2">
    <location>
        <begin position="28"/>
        <end position="366"/>
    </location>
</feature>
<protein>
    <submittedName>
        <fullName evidence="3">Rab3 GTPase-activating protein non-catalytic subunit</fullName>
    </submittedName>
</protein>